<organism evidence="2 3">
    <name type="scientific">Actinomadura luzonensis</name>
    <dbReference type="NCBI Taxonomy" id="2805427"/>
    <lineage>
        <taxon>Bacteria</taxon>
        <taxon>Bacillati</taxon>
        <taxon>Actinomycetota</taxon>
        <taxon>Actinomycetes</taxon>
        <taxon>Streptosporangiales</taxon>
        <taxon>Thermomonosporaceae</taxon>
        <taxon>Actinomadura</taxon>
    </lineage>
</organism>
<keyword evidence="3" id="KW-1185">Reference proteome</keyword>
<accession>A0ABT0FNY1</accession>
<dbReference type="EMBL" id="JAKRKC020000001">
    <property type="protein sequence ID" value="MCK2214061.1"/>
    <property type="molecule type" value="Genomic_DNA"/>
</dbReference>
<dbReference type="Gene3D" id="3.30.10.20">
    <property type="match status" value="1"/>
</dbReference>
<evidence type="ECO:0000259" key="1">
    <source>
        <dbReference type="PROSITE" id="PS51178"/>
    </source>
</evidence>
<dbReference type="PROSITE" id="PS51178">
    <property type="entry name" value="PASTA"/>
    <property type="match status" value="1"/>
</dbReference>
<reference evidence="2 3" key="1">
    <citation type="submission" date="2022-04" db="EMBL/GenBank/DDBJ databases">
        <title>Genome draft of Actinomadura sp. ATCC 31491.</title>
        <authorList>
            <person name="Shi X."/>
            <person name="Du Y."/>
        </authorList>
    </citation>
    <scope>NUCLEOTIDE SEQUENCE [LARGE SCALE GENOMIC DNA]</scope>
    <source>
        <strain evidence="2 3">ATCC 31491</strain>
    </source>
</reference>
<evidence type="ECO:0000313" key="3">
    <source>
        <dbReference type="Proteomes" id="UP001317259"/>
    </source>
</evidence>
<proteinExistence type="predicted"/>
<gene>
    <name evidence="2" type="ORF">MF672_009705</name>
</gene>
<feature type="domain" description="PASTA" evidence="1">
    <location>
        <begin position="69"/>
        <end position="147"/>
    </location>
</feature>
<dbReference type="CDD" id="cd06577">
    <property type="entry name" value="PASTA_pknB"/>
    <property type="match status" value="1"/>
</dbReference>
<dbReference type="Pfam" id="PF03793">
    <property type="entry name" value="PASTA"/>
    <property type="match status" value="1"/>
</dbReference>
<dbReference type="RefSeq" id="WP_242373394.1">
    <property type="nucleotide sequence ID" value="NZ_JAKRKC020000001.1"/>
</dbReference>
<comment type="caution">
    <text evidence="2">The sequence shown here is derived from an EMBL/GenBank/DDBJ whole genome shotgun (WGS) entry which is preliminary data.</text>
</comment>
<dbReference type="InterPro" id="IPR005543">
    <property type="entry name" value="PASTA_dom"/>
</dbReference>
<sequence>MTHQPPMPPPARRGFSGPAVALIAVLALGAGCVGGVAVGSVGNTPTTTTSPTKTAAAEALQDTSLPPAEEEKGRLVKLPDFKGQNAAIARQWLVDRGWNEFSDIKLGSQDQYDTMVLLPENWTVTKQSHKAGTKVKIGTTIVLTCTKAS</sequence>
<protein>
    <submittedName>
        <fullName evidence="2">PASTA domain-containing protein</fullName>
    </submittedName>
</protein>
<evidence type="ECO:0000313" key="2">
    <source>
        <dbReference type="EMBL" id="MCK2214061.1"/>
    </source>
</evidence>
<dbReference type="Proteomes" id="UP001317259">
    <property type="component" value="Unassembled WGS sequence"/>
</dbReference>
<name>A0ABT0FNY1_9ACTN</name>